<name>A0ABQ1W7E7_9BACL</name>
<evidence type="ECO:0000313" key="1">
    <source>
        <dbReference type="EMBL" id="GGG17944.1"/>
    </source>
</evidence>
<organism evidence="1 2">
    <name type="scientific">Paenibacillus aceti</name>
    <dbReference type="NCBI Taxonomy" id="1820010"/>
    <lineage>
        <taxon>Bacteria</taxon>
        <taxon>Bacillati</taxon>
        <taxon>Bacillota</taxon>
        <taxon>Bacilli</taxon>
        <taxon>Bacillales</taxon>
        <taxon>Paenibacillaceae</taxon>
        <taxon>Paenibacillus</taxon>
    </lineage>
</organism>
<protein>
    <submittedName>
        <fullName evidence="1">Uncharacterized protein</fullName>
    </submittedName>
</protein>
<sequence>MFNLFKGKNGKNVDVAVGNFLQEEKKRHKRAVDFLQLMAGVTAHVATEVWGMADQDVQVSDTVRFDLATQSFFFKGAESDINVQALKGQPFWQSVQQIMYFGQELLDDIKEREEGRKQIVSSISDLTEKIMQVQLS</sequence>
<reference evidence="2" key="1">
    <citation type="journal article" date="2019" name="Int. J. Syst. Evol. Microbiol.">
        <title>The Global Catalogue of Microorganisms (GCM) 10K type strain sequencing project: providing services to taxonomists for standard genome sequencing and annotation.</title>
        <authorList>
            <consortium name="The Broad Institute Genomics Platform"/>
            <consortium name="The Broad Institute Genome Sequencing Center for Infectious Disease"/>
            <person name="Wu L."/>
            <person name="Ma J."/>
        </authorList>
    </citation>
    <scope>NUCLEOTIDE SEQUENCE [LARGE SCALE GENOMIC DNA]</scope>
    <source>
        <strain evidence="2">CGMCC 1.15420</strain>
    </source>
</reference>
<gene>
    <name evidence="1" type="ORF">GCM10010913_45070</name>
</gene>
<dbReference type="Proteomes" id="UP000608420">
    <property type="component" value="Unassembled WGS sequence"/>
</dbReference>
<dbReference type="EMBL" id="BMIW01000050">
    <property type="protein sequence ID" value="GGG17944.1"/>
    <property type="molecule type" value="Genomic_DNA"/>
</dbReference>
<keyword evidence="2" id="KW-1185">Reference proteome</keyword>
<comment type="caution">
    <text evidence="1">The sequence shown here is derived from an EMBL/GenBank/DDBJ whole genome shotgun (WGS) entry which is preliminary data.</text>
</comment>
<evidence type="ECO:0000313" key="2">
    <source>
        <dbReference type="Proteomes" id="UP000608420"/>
    </source>
</evidence>
<dbReference type="RefSeq" id="WP_120460068.1">
    <property type="nucleotide sequence ID" value="NZ_KZ987724.1"/>
</dbReference>
<accession>A0ABQ1W7E7</accession>
<proteinExistence type="predicted"/>